<protein>
    <submittedName>
        <fullName evidence="1">Uncharacterized protein</fullName>
    </submittedName>
</protein>
<keyword evidence="2" id="KW-1185">Reference proteome</keyword>
<gene>
    <name evidence="1" type="ORF">AHA02nite_15760</name>
</gene>
<evidence type="ECO:0000313" key="2">
    <source>
        <dbReference type="Proteomes" id="UP000321440"/>
    </source>
</evidence>
<dbReference type="EMBL" id="BJYA01000010">
    <property type="protein sequence ID" value="GEN45800.1"/>
    <property type="molecule type" value="Genomic_DNA"/>
</dbReference>
<reference evidence="1 2" key="1">
    <citation type="submission" date="2019-07" db="EMBL/GenBank/DDBJ databases">
        <title>Whole genome shotgun sequence of Alkalibacillus haloalkaliphilus NBRC 103110.</title>
        <authorList>
            <person name="Hosoyama A."/>
            <person name="Uohara A."/>
            <person name="Ohji S."/>
            <person name="Ichikawa N."/>
        </authorList>
    </citation>
    <scope>NUCLEOTIDE SEQUENCE [LARGE SCALE GENOMIC DNA]</scope>
    <source>
        <strain evidence="1 2">NBRC 103110</strain>
    </source>
</reference>
<name>A0A511W3Z1_9BACI</name>
<dbReference type="RefSeq" id="WP_146816038.1">
    <property type="nucleotide sequence ID" value="NZ_BJYA01000010.1"/>
</dbReference>
<accession>A0A511W3Z1</accession>
<dbReference type="AlphaFoldDB" id="A0A511W3Z1"/>
<proteinExistence type="predicted"/>
<evidence type="ECO:0000313" key="1">
    <source>
        <dbReference type="EMBL" id="GEN45800.1"/>
    </source>
</evidence>
<organism evidence="1 2">
    <name type="scientific">Alkalibacillus haloalkaliphilus</name>
    <dbReference type="NCBI Taxonomy" id="94136"/>
    <lineage>
        <taxon>Bacteria</taxon>
        <taxon>Bacillati</taxon>
        <taxon>Bacillota</taxon>
        <taxon>Bacilli</taxon>
        <taxon>Bacillales</taxon>
        <taxon>Bacillaceae</taxon>
        <taxon>Alkalibacillus</taxon>
    </lineage>
</organism>
<comment type="caution">
    <text evidence="1">The sequence shown here is derived from an EMBL/GenBank/DDBJ whole genome shotgun (WGS) entry which is preliminary data.</text>
</comment>
<dbReference type="OrthoDB" id="9824533at2"/>
<dbReference type="Proteomes" id="UP000321440">
    <property type="component" value="Unassembled WGS sequence"/>
</dbReference>
<sequence length="236" mass="27741">MKYDSRAYLHGHKDIIQVKHETEQYENRGGSFDVTKPLNVQDIIQLFEYEEIGLEEVSFNSKHIHMRNTLLNEFKTGKPFEESLEYKRVHHCNKPKQQVSILLIDLSKSMRKPKYLSIINQTIKENQNILFHREQIIDLKTEQIKLDDFQGGTSMVKPLLTLLQAEQLVNGKFNIVHLTDGDVPTKEWEEVCNIINELEGNYEFQLLKTFKNESIRKRVLEENDIKYTLLAHNIGE</sequence>